<organism evidence="9 10">
    <name type="scientific">Mesorhizobium plurifarium</name>
    <dbReference type="NCBI Taxonomy" id="69974"/>
    <lineage>
        <taxon>Bacteria</taxon>
        <taxon>Pseudomonadati</taxon>
        <taxon>Pseudomonadota</taxon>
        <taxon>Alphaproteobacteria</taxon>
        <taxon>Hyphomicrobiales</taxon>
        <taxon>Phyllobacteriaceae</taxon>
        <taxon>Mesorhizobium</taxon>
    </lineage>
</organism>
<dbReference type="InterPro" id="IPR007630">
    <property type="entry name" value="RNA_pol_sigma70_r4"/>
</dbReference>
<dbReference type="InterPro" id="IPR007627">
    <property type="entry name" value="RNA_pol_sigma70_r2"/>
</dbReference>
<evidence type="ECO:0000313" key="10">
    <source>
        <dbReference type="Proteomes" id="UP000046122"/>
    </source>
</evidence>
<dbReference type="InterPro" id="IPR039425">
    <property type="entry name" value="RNA_pol_sigma-70-like"/>
</dbReference>
<dbReference type="PANTHER" id="PTHR43133">
    <property type="entry name" value="RNA POLYMERASE ECF-TYPE SIGMA FACTO"/>
    <property type="match status" value="1"/>
</dbReference>
<dbReference type="InterPro" id="IPR036388">
    <property type="entry name" value="WH-like_DNA-bd_sf"/>
</dbReference>
<dbReference type="Proteomes" id="UP000046122">
    <property type="component" value="Unassembled WGS sequence"/>
</dbReference>
<evidence type="ECO:0000256" key="4">
    <source>
        <dbReference type="ARBA" id="ARBA00023125"/>
    </source>
</evidence>
<proteinExistence type="inferred from homology"/>
<keyword evidence="2 6" id="KW-0805">Transcription regulation</keyword>
<dbReference type="SUPFAM" id="SSF88946">
    <property type="entry name" value="Sigma2 domain of RNA polymerase sigma factors"/>
    <property type="match status" value="1"/>
</dbReference>
<dbReference type="InterPro" id="IPR013324">
    <property type="entry name" value="RNA_pol_sigma_r3/r4-like"/>
</dbReference>
<dbReference type="Pfam" id="PF04542">
    <property type="entry name" value="Sigma70_r2"/>
    <property type="match status" value="1"/>
</dbReference>
<name>A0A090G9Y3_MESPL</name>
<dbReference type="Pfam" id="PF04545">
    <property type="entry name" value="Sigma70_r4"/>
    <property type="match status" value="1"/>
</dbReference>
<dbReference type="GO" id="GO:0016987">
    <property type="term" value="F:sigma factor activity"/>
    <property type="evidence" value="ECO:0007669"/>
    <property type="project" value="UniProtKB-KW"/>
</dbReference>
<protein>
    <recommendedName>
        <fullName evidence="6">RNA polymerase sigma factor</fullName>
    </recommendedName>
</protein>
<dbReference type="InterPro" id="IPR000838">
    <property type="entry name" value="RNA_pol_sigma70_ECF_CS"/>
</dbReference>
<dbReference type="InterPro" id="IPR014284">
    <property type="entry name" value="RNA_pol_sigma-70_dom"/>
</dbReference>
<reference evidence="9 10" key="1">
    <citation type="submission" date="2014-08" db="EMBL/GenBank/DDBJ databases">
        <authorList>
            <person name="Moulin Lionel"/>
        </authorList>
    </citation>
    <scope>NUCLEOTIDE SEQUENCE [LARGE SCALE GENOMIC DNA]</scope>
</reference>
<dbReference type="Gene3D" id="1.10.1740.10">
    <property type="match status" value="1"/>
</dbReference>
<dbReference type="Gene3D" id="1.10.10.10">
    <property type="entry name" value="Winged helix-like DNA-binding domain superfamily/Winged helix DNA-binding domain"/>
    <property type="match status" value="1"/>
</dbReference>
<dbReference type="GO" id="GO:0003677">
    <property type="term" value="F:DNA binding"/>
    <property type="evidence" value="ECO:0007669"/>
    <property type="project" value="UniProtKB-KW"/>
</dbReference>
<keyword evidence="3 6" id="KW-0731">Sigma factor</keyword>
<evidence type="ECO:0000256" key="1">
    <source>
        <dbReference type="ARBA" id="ARBA00010641"/>
    </source>
</evidence>
<dbReference type="InterPro" id="IPR013325">
    <property type="entry name" value="RNA_pol_sigma_r2"/>
</dbReference>
<evidence type="ECO:0000256" key="5">
    <source>
        <dbReference type="ARBA" id="ARBA00023163"/>
    </source>
</evidence>
<accession>A0A090G9Y3</accession>
<dbReference type="AlphaFoldDB" id="A0A090G9Y3"/>
<evidence type="ECO:0000313" key="9">
    <source>
        <dbReference type="EMBL" id="CDX55562.1"/>
    </source>
</evidence>
<dbReference type="PANTHER" id="PTHR43133:SF62">
    <property type="entry name" value="RNA POLYMERASE SIGMA FACTOR SIGZ"/>
    <property type="match status" value="1"/>
</dbReference>
<keyword evidence="4 6" id="KW-0238">DNA-binding</keyword>
<dbReference type="EMBL" id="CCNE01000013">
    <property type="protein sequence ID" value="CDX55562.1"/>
    <property type="molecule type" value="Genomic_DNA"/>
</dbReference>
<feature type="domain" description="RNA polymerase sigma-70 region 4" evidence="8">
    <location>
        <begin position="163"/>
        <end position="212"/>
    </location>
</feature>
<evidence type="ECO:0000256" key="3">
    <source>
        <dbReference type="ARBA" id="ARBA00023082"/>
    </source>
</evidence>
<gene>
    <name evidence="9" type="ORF">MPL3365_200136</name>
</gene>
<dbReference type="PROSITE" id="PS01063">
    <property type="entry name" value="SIGMA70_ECF"/>
    <property type="match status" value="1"/>
</dbReference>
<evidence type="ECO:0000256" key="6">
    <source>
        <dbReference type="RuleBase" id="RU000716"/>
    </source>
</evidence>
<evidence type="ECO:0000256" key="2">
    <source>
        <dbReference type="ARBA" id="ARBA00023015"/>
    </source>
</evidence>
<feature type="domain" description="RNA polymerase sigma-70 region 2" evidence="7">
    <location>
        <begin position="63"/>
        <end position="127"/>
    </location>
</feature>
<dbReference type="GO" id="GO:0006352">
    <property type="term" value="P:DNA-templated transcription initiation"/>
    <property type="evidence" value="ECO:0007669"/>
    <property type="project" value="InterPro"/>
</dbReference>
<evidence type="ECO:0000259" key="7">
    <source>
        <dbReference type="Pfam" id="PF04542"/>
    </source>
</evidence>
<keyword evidence="5 6" id="KW-0804">Transcription</keyword>
<dbReference type="SUPFAM" id="SSF88659">
    <property type="entry name" value="Sigma3 and sigma4 domains of RNA polymerase sigma factors"/>
    <property type="match status" value="1"/>
</dbReference>
<sequence length="218" mass="24086">MDASGYYFIADKAILAFDLAKTGLAVTMRADQEVLSPLEASRLLMAVAAKRDRAAFAVLFGFYAPRLKAFLRRSGMTASVAEDVAQETMLLVWNKASYFDPARAGASTWIFTIARNARIDRLRREGRPAKIAEAFDPSDQPEEPVSGEQAMIAAEREERVRTAIALLPPEQAEIVKKSFFGEETQSEIAYSSGIPLGTVKSRVRLALGRLRQILDDLK</sequence>
<evidence type="ECO:0000259" key="8">
    <source>
        <dbReference type="Pfam" id="PF04545"/>
    </source>
</evidence>
<dbReference type="CDD" id="cd06171">
    <property type="entry name" value="Sigma70_r4"/>
    <property type="match status" value="1"/>
</dbReference>
<comment type="similarity">
    <text evidence="1 6">Belongs to the sigma-70 factor family. ECF subfamily.</text>
</comment>
<dbReference type="NCBIfam" id="TIGR02937">
    <property type="entry name" value="sigma70-ECF"/>
    <property type="match status" value="1"/>
</dbReference>